<feature type="region of interest" description="Disordered" evidence="2">
    <location>
        <begin position="152"/>
        <end position="172"/>
    </location>
</feature>
<feature type="coiled-coil region" evidence="1">
    <location>
        <begin position="575"/>
        <end position="672"/>
    </location>
</feature>
<evidence type="ECO:0000256" key="2">
    <source>
        <dbReference type="SAM" id="MobiDB-lite"/>
    </source>
</evidence>
<keyword evidence="6" id="KW-1185">Reference proteome</keyword>
<dbReference type="InterPro" id="IPR035969">
    <property type="entry name" value="Rab-GAP_TBC_sf"/>
</dbReference>
<dbReference type="PANTHER" id="PTHR47219:SF20">
    <property type="entry name" value="TBC1 DOMAIN FAMILY MEMBER 2B"/>
    <property type="match status" value="1"/>
</dbReference>
<evidence type="ECO:0000313" key="4">
    <source>
        <dbReference type="EMBL" id="RCV17342.1"/>
    </source>
</evidence>
<dbReference type="OrthoDB" id="17687at2759"/>
<dbReference type="Pfam" id="PF00566">
    <property type="entry name" value="RabGAP-TBC"/>
    <property type="match status" value="1"/>
</dbReference>
<proteinExistence type="predicted"/>
<organism evidence="5 6">
    <name type="scientific">Setaria italica</name>
    <name type="common">Foxtail millet</name>
    <name type="synonym">Panicum italicum</name>
    <dbReference type="NCBI Taxonomy" id="4555"/>
    <lineage>
        <taxon>Eukaryota</taxon>
        <taxon>Viridiplantae</taxon>
        <taxon>Streptophyta</taxon>
        <taxon>Embryophyta</taxon>
        <taxon>Tracheophyta</taxon>
        <taxon>Spermatophyta</taxon>
        <taxon>Magnoliopsida</taxon>
        <taxon>Liliopsida</taxon>
        <taxon>Poales</taxon>
        <taxon>Poaceae</taxon>
        <taxon>PACMAD clade</taxon>
        <taxon>Panicoideae</taxon>
        <taxon>Panicodae</taxon>
        <taxon>Paniceae</taxon>
        <taxon>Cenchrinae</taxon>
        <taxon>Setaria</taxon>
    </lineage>
</organism>
<feature type="region of interest" description="Disordered" evidence="2">
    <location>
        <begin position="497"/>
        <end position="523"/>
    </location>
</feature>
<sequence length="818" mass="91949">MKPKSLPFIAFEHKRDAYGFAVRPQHLQRYKEYAGIYKEEEEERSDRWKHFLERQPESSGQVAGDNAQGGGSESLPEKTSAGPRKIEIWTPIRKSLGNIEQMMSLRVEKKQSSAGKQQVVRGQADDGIHPVKVEEAKLSEDSDDEFYDVDKVDPSQEVHSGDTGNADNGSRGHEETYISKEELECLVHGGLPMALRGELWQAFVGTGARRVEGYYDTLAAEGESENNKSSDSSTSEGVHEKWIGQIEKDLPRTFPGHPALDEDGRNALRRLLIAYAKHNPSVGYCQAMNFFAGLLLLLMPEENAFWTLVGIIDDYFDGYFSEEMIESQVDQLVLEELVREKFPKLANHLDYLGLQVAWVTGPWFLSIFTNVLPWESVLRVWDVLLFDGNRVMLFRTALALLEFYGPALVTTKDAGDAVTLLQSLSGSTFDSSQLVLTARMGYQSVNETILQELSNKHRPSVIASMEERAKGLGAWTDTNGLASKLYNFKRDPEPLVSLSDSADQLSDVGDGDANQESDPGNMDDMYGGVTVNSEIDSLPDPKDQVAWLKLELCRLLEERRSAVLRADELETALMEMVKQDNRRQLSAKVEQLEQEISELRQALSDKQEQEEAMFQVLMRVEQELKIAEEARISAEQDAAAQRYAANVLQEKYEEAMASLAQMENRAVMAETMLEATLQYQSSQQKALSPCPSPRTSMLDASPTASQTSQEFQPRRKNLLGPFSLSWRDKNKEKQNSADDSTNTKFSNSNDEMVETSNKDDEKQRETPELNVEQTAESPEEDGKLRAEMPNEDNELPGARIVTSDLNGHHEQMQEIKLD</sequence>
<reference evidence="4" key="2">
    <citation type="submission" date="2015-07" db="EMBL/GenBank/DDBJ databases">
        <authorList>
            <person name="Noorani M."/>
        </authorList>
    </citation>
    <scope>NUCLEOTIDE SEQUENCE</scope>
    <source>
        <strain evidence="4">Yugu1</strain>
    </source>
</reference>
<reference evidence="4 6" key="1">
    <citation type="journal article" date="2012" name="Nat. Biotechnol.">
        <title>Reference genome sequence of the model plant Setaria.</title>
        <authorList>
            <person name="Bennetzen J.L."/>
            <person name="Schmutz J."/>
            <person name="Wang H."/>
            <person name="Percifield R."/>
            <person name="Hawkins J."/>
            <person name="Pontaroli A.C."/>
            <person name="Estep M."/>
            <person name="Feng L."/>
            <person name="Vaughn J.N."/>
            <person name="Grimwood J."/>
            <person name="Jenkins J."/>
            <person name="Barry K."/>
            <person name="Lindquist E."/>
            <person name="Hellsten U."/>
            <person name="Deshpande S."/>
            <person name="Wang X."/>
            <person name="Wu X."/>
            <person name="Mitros T."/>
            <person name="Triplett J."/>
            <person name="Yang X."/>
            <person name="Ye C.Y."/>
            <person name="Mauro-Herrera M."/>
            <person name="Wang L."/>
            <person name="Li P."/>
            <person name="Sharma M."/>
            <person name="Sharma R."/>
            <person name="Ronald P.C."/>
            <person name="Panaud O."/>
            <person name="Kellogg E.A."/>
            <person name="Brutnell T.P."/>
            <person name="Doust A.N."/>
            <person name="Tuskan G.A."/>
            <person name="Rokhsar D."/>
            <person name="Devos K.M."/>
        </authorList>
    </citation>
    <scope>NUCLEOTIDE SEQUENCE [LARGE SCALE GENOMIC DNA]</scope>
    <source>
        <strain evidence="6">cv. Yugu1</strain>
        <strain evidence="4">Yugu1</strain>
    </source>
</reference>
<evidence type="ECO:0000313" key="5">
    <source>
        <dbReference type="EnsemblPlants" id="KQL15115"/>
    </source>
</evidence>
<name>K3Z3W6_SETIT</name>
<dbReference type="FunFam" id="1.10.472.80:FF:000013">
    <property type="entry name" value="TBC1 domain family member 8B"/>
    <property type="match status" value="1"/>
</dbReference>
<reference evidence="5" key="3">
    <citation type="submission" date="2018-08" db="UniProtKB">
        <authorList>
            <consortium name="EnsemblPlants"/>
        </authorList>
    </citation>
    <scope>IDENTIFICATION</scope>
    <source>
        <strain evidence="5">Yugu1</strain>
    </source>
</reference>
<dbReference type="Gramene" id="KQL15115">
    <property type="protein sequence ID" value="KQL15115"/>
    <property type="gene ID" value="SETIT_021234mg"/>
</dbReference>
<protein>
    <recommendedName>
        <fullName evidence="3">Rab-GAP TBC domain-containing protein</fullName>
    </recommendedName>
</protein>
<feature type="compositionally biased region" description="Basic and acidic residues" evidence="2">
    <location>
        <begin position="726"/>
        <end position="736"/>
    </location>
</feature>
<dbReference type="InterPro" id="IPR050302">
    <property type="entry name" value="Rab_GAP_TBC_domain"/>
</dbReference>
<dbReference type="GO" id="GO:0005096">
    <property type="term" value="F:GTPase activator activity"/>
    <property type="evidence" value="ECO:0000318"/>
    <property type="project" value="GO_Central"/>
</dbReference>
<dbReference type="SUPFAM" id="SSF47923">
    <property type="entry name" value="Ypt/Rab-GAP domain of gyp1p"/>
    <property type="match status" value="2"/>
</dbReference>
<dbReference type="RefSeq" id="XP_004961800.1">
    <property type="nucleotide sequence ID" value="XM_004961743.4"/>
</dbReference>
<feature type="compositionally biased region" description="Polar residues" evidence="2">
    <location>
        <begin position="702"/>
        <end position="711"/>
    </location>
</feature>
<feature type="region of interest" description="Disordered" evidence="2">
    <location>
        <begin position="109"/>
        <end position="130"/>
    </location>
</feature>
<dbReference type="SMART" id="SM00164">
    <property type="entry name" value="TBC"/>
    <property type="match status" value="1"/>
</dbReference>
<dbReference type="KEGG" id="sita:101766464"/>
<dbReference type="PANTHER" id="PTHR47219">
    <property type="entry name" value="RAB GTPASE-ACTIVATING PROTEIN 1-LIKE"/>
    <property type="match status" value="1"/>
</dbReference>
<feature type="compositionally biased region" description="Basic and acidic residues" evidence="2">
    <location>
        <begin position="756"/>
        <end position="767"/>
    </location>
</feature>
<dbReference type="InterPro" id="IPR000195">
    <property type="entry name" value="Rab-GAP-TBC_dom"/>
</dbReference>
<dbReference type="eggNOG" id="KOG2058">
    <property type="taxonomic scope" value="Eukaryota"/>
</dbReference>
<dbReference type="HOGENOM" id="CLU_008366_0_0_1"/>
<dbReference type="EMBL" id="AGNK02001658">
    <property type="status" value="NOT_ANNOTATED_CDS"/>
    <property type="molecule type" value="Genomic_DNA"/>
</dbReference>
<evidence type="ECO:0000313" key="6">
    <source>
        <dbReference type="Proteomes" id="UP000004995"/>
    </source>
</evidence>
<feature type="region of interest" description="Disordered" evidence="2">
    <location>
        <begin position="684"/>
        <end position="797"/>
    </location>
</feature>
<dbReference type="FunCoup" id="K3Z3W6">
    <property type="interactions" value="575"/>
</dbReference>
<dbReference type="Proteomes" id="UP000004995">
    <property type="component" value="Unassembled WGS sequence"/>
</dbReference>
<feature type="region of interest" description="Disordered" evidence="2">
    <location>
        <begin position="45"/>
        <end position="86"/>
    </location>
</feature>
<dbReference type="EMBL" id="CM003530">
    <property type="protein sequence ID" value="RCV17342.1"/>
    <property type="molecule type" value="Genomic_DNA"/>
</dbReference>
<evidence type="ECO:0000256" key="1">
    <source>
        <dbReference type="SAM" id="Coils"/>
    </source>
</evidence>
<dbReference type="FunFam" id="1.10.8.270:FF:000018">
    <property type="entry name" value="Ypt/Rab-GAP domain of gyp1p superfamily protein"/>
    <property type="match status" value="1"/>
</dbReference>
<dbReference type="GeneID" id="101766464"/>
<gene>
    <name evidence="5" type="primary">LOC101766464</name>
    <name evidence="4" type="ORF">SETIT_3G212600v2</name>
</gene>
<dbReference type="Gene3D" id="1.10.8.270">
    <property type="entry name" value="putative rabgap domain of human tbc1 domain family member 14 like domains"/>
    <property type="match status" value="1"/>
</dbReference>
<evidence type="ECO:0000259" key="3">
    <source>
        <dbReference type="PROSITE" id="PS50086"/>
    </source>
</evidence>
<dbReference type="EnsemblPlants" id="KQL15115">
    <property type="protein sequence ID" value="KQL15115"/>
    <property type="gene ID" value="SETIT_021234mg"/>
</dbReference>
<dbReference type="OMA" id="WKHFLER"/>
<feature type="domain" description="Rab-GAP TBC" evidence="3">
    <location>
        <begin position="190"/>
        <end position="388"/>
    </location>
</feature>
<feature type="compositionally biased region" description="Polar residues" evidence="2">
    <location>
        <begin position="737"/>
        <end position="750"/>
    </location>
</feature>
<dbReference type="Gene3D" id="1.10.472.80">
    <property type="entry name" value="Ypt/Rab-GAP domain of gyp1p, domain 3"/>
    <property type="match status" value="1"/>
</dbReference>
<keyword evidence="1" id="KW-0175">Coiled coil</keyword>
<dbReference type="STRING" id="4555.K3Z3W6"/>
<accession>K3Z3W6</accession>
<dbReference type="PROSITE" id="PS50086">
    <property type="entry name" value="TBC_RABGAP"/>
    <property type="match status" value="1"/>
</dbReference>
<feature type="compositionally biased region" description="Basic and acidic residues" evidence="2">
    <location>
        <begin position="45"/>
        <end position="56"/>
    </location>
</feature>
<dbReference type="AlphaFoldDB" id="K3Z3W6"/>